<dbReference type="AlphaFoldDB" id="A0AAW9PRY8"/>
<dbReference type="InterPro" id="IPR004136">
    <property type="entry name" value="NMO"/>
</dbReference>
<evidence type="ECO:0000313" key="5">
    <source>
        <dbReference type="Proteomes" id="UP001176846"/>
    </source>
</evidence>
<keyword evidence="2" id="KW-0288">FMN</keyword>
<dbReference type="PANTHER" id="PTHR32332:SF20">
    <property type="entry name" value="2-NITROPROPANE DIOXYGENASE-LIKE PROTEIN"/>
    <property type="match status" value="1"/>
</dbReference>
<sequence>MKKNRVCQILGTEKPVIQGPLSWLTDARLVAAVSNAGGLGVLGPNAGLTADTAVSTPEETAEKMREEIRKTKRLTEKPFGVNLIPTPENDIWTPPILQVIKEEGVRVVVYTGYGEGAIIQALFSELKKAGITVIYRDINPTPENSRLAEEAGADIIVATGFDEGGTLPGTALGTFSIVPLIADSVKKIPVMAAGGITDSRTARAAHALGAEGVFAGSVFIGTQESRVPQSVKDKIVAASGLDLLLFRTLPHYYRSLPGKLAENLLSMDKAGASNEELGEVMGGLRGLRVGMLEGNTNEGYISLGTGIGNIRSIKSVAEVVDELTVS</sequence>
<protein>
    <submittedName>
        <fullName evidence="4">Nitronate monooxygenase</fullName>
        <ecNumber evidence="4">1.13.12.-</ecNumber>
    </submittedName>
</protein>
<dbReference type="EC" id="1.13.12.-" evidence="4"/>
<comment type="caution">
    <text evidence="4">The sequence shown here is derived from an EMBL/GenBank/DDBJ whole genome shotgun (WGS) entry which is preliminary data.</text>
</comment>
<keyword evidence="3 4" id="KW-0560">Oxidoreductase</keyword>
<name>A0AAW9PRY8_KLEVA</name>
<evidence type="ECO:0000256" key="3">
    <source>
        <dbReference type="ARBA" id="ARBA00023002"/>
    </source>
</evidence>
<reference evidence="4" key="1">
    <citation type="journal article" date="2023" name="Nat. Commun.">
        <title>Genomic dissection of endemic carbapenem resistance reveals metallo-beta-lactamase dissemination through clonal, plasmid and integron transfer.</title>
        <authorList>
            <person name="Macesic N."/>
            <person name="Hawkey J."/>
            <person name="Vezina B."/>
            <person name="Wisniewski J.A."/>
            <person name="Cottingham H."/>
            <person name="Blakeway L.V."/>
            <person name="Harshegyi T."/>
            <person name="Pragastis K."/>
            <person name="Badoordeen G.Z."/>
            <person name="Dennison A."/>
            <person name="Spelman D.W."/>
            <person name="Jenney A.W.J."/>
            <person name="Peleg A.Y."/>
        </authorList>
    </citation>
    <scope>NUCLEOTIDE SEQUENCE</scope>
    <source>
        <strain evidence="4">CPO071</strain>
    </source>
</reference>
<dbReference type="Pfam" id="PF03060">
    <property type="entry name" value="NMO"/>
    <property type="match status" value="1"/>
</dbReference>
<dbReference type="GO" id="GO:0018580">
    <property type="term" value="F:nitronate monooxygenase activity"/>
    <property type="evidence" value="ECO:0007669"/>
    <property type="project" value="InterPro"/>
</dbReference>
<dbReference type="SUPFAM" id="SSF51412">
    <property type="entry name" value="Inosine monophosphate dehydrogenase (IMPDH)"/>
    <property type="match status" value="1"/>
</dbReference>
<dbReference type="RefSeq" id="WP_046654894.1">
    <property type="nucleotide sequence ID" value="NZ_JARTTN020000002.1"/>
</dbReference>
<dbReference type="InterPro" id="IPR013785">
    <property type="entry name" value="Aldolase_TIM"/>
</dbReference>
<keyword evidence="1" id="KW-0285">Flavoprotein</keyword>
<accession>A0AAW9PRY8</accession>
<evidence type="ECO:0000256" key="2">
    <source>
        <dbReference type="ARBA" id="ARBA00022643"/>
    </source>
</evidence>
<dbReference type="EMBL" id="JARTTN020000002">
    <property type="protein sequence ID" value="MEC6060373.1"/>
    <property type="molecule type" value="Genomic_DNA"/>
</dbReference>
<keyword evidence="4" id="KW-0503">Monooxygenase</keyword>
<gene>
    <name evidence="4" type="ORF">QAB22_028330</name>
</gene>
<dbReference type="PANTHER" id="PTHR32332">
    <property type="entry name" value="2-NITROPROPANE DIOXYGENASE"/>
    <property type="match status" value="1"/>
</dbReference>
<dbReference type="Proteomes" id="UP001176846">
    <property type="component" value="Unassembled WGS sequence"/>
</dbReference>
<evidence type="ECO:0000313" key="4">
    <source>
        <dbReference type="EMBL" id="MEC6060373.1"/>
    </source>
</evidence>
<reference evidence="4" key="2">
    <citation type="submission" date="2024-01" db="EMBL/GenBank/DDBJ databases">
        <authorList>
            <person name="Macesic N."/>
        </authorList>
    </citation>
    <scope>NUCLEOTIDE SEQUENCE</scope>
    <source>
        <strain evidence="4">CPO071</strain>
    </source>
</reference>
<dbReference type="CDD" id="cd04730">
    <property type="entry name" value="NPD_like"/>
    <property type="match status" value="1"/>
</dbReference>
<organism evidence="4 5">
    <name type="scientific">Klebsiella variicola</name>
    <dbReference type="NCBI Taxonomy" id="244366"/>
    <lineage>
        <taxon>Bacteria</taxon>
        <taxon>Pseudomonadati</taxon>
        <taxon>Pseudomonadota</taxon>
        <taxon>Gammaproteobacteria</taxon>
        <taxon>Enterobacterales</taxon>
        <taxon>Enterobacteriaceae</taxon>
        <taxon>Klebsiella/Raoultella group</taxon>
        <taxon>Klebsiella</taxon>
        <taxon>Klebsiella pneumoniae complex</taxon>
    </lineage>
</organism>
<dbReference type="Gene3D" id="3.20.20.70">
    <property type="entry name" value="Aldolase class I"/>
    <property type="match status" value="1"/>
</dbReference>
<proteinExistence type="predicted"/>
<evidence type="ECO:0000256" key="1">
    <source>
        <dbReference type="ARBA" id="ARBA00022630"/>
    </source>
</evidence>